<accession>A0AAW2YM96</accession>
<reference evidence="4 5" key="1">
    <citation type="submission" date="2024-03" db="EMBL/GenBank/DDBJ databases">
        <title>The Acrasis kona genome and developmental transcriptomes reveal deep origins of eukaryotic multicellular pathways.</title>
        <authorList>
            <person name="Sheikh S."/>
            <person name="Fu C.-J."/>
            <person name="Brown M.W."/>
            <person name="Baldauf S.L."/>
        </authorList>
    </citation>
    <scope>NUCLEOTIDE SEQUENCE [LARGE SCALE GENOMIC DNA]</scope>
    <source>
        <strain evidence="4 5">ATCC MYA-3509</strain>
    </source>
</reference>
<dbReference type="SUPFAM" id="SSF48097">
    <property type="entry name" value="Regulator of G-protein signaling, RGS"/>
    <property type="match status" value="1"/>
</dbReference>
<dbReference type="InterPro" id="IPR047016">
    <property type="entry name" value="RGS6/7/9/11"/>
</dbReference>
<evidence type="ECO:0000256" key="1">
    <source>
        <dbReference type="ARBA" id="ARBA00022700"/>
    </source>
</evidence>
<keyword evidence="1" id="KW-0734">Signal transduction inhibitor</keyword>
<dbReference type="PANTHER" id="PTHR45746">
    <property type="entry name" value="LP21163P"/>
    <property type="match status" value="1"/>
</dbReference>
<dbReference type="SMART" id="SM00315">
    <property type="entry name" value="RGS"/>
    <property type="match status" value="1"/>
</dbReference>
<evidence type="ECO:0000259" key="3">
    <source>
        <dbReference type="PROSITE" id="PS50132"/>
    </source>
</evidence>
<evidence type="ECO:0000256" key="2">
    <source>
        <dbReference type="SAM" id="MobiDB-lite"/>
    </source>
</evidence>
<sequence>MQKKVHTHPSPRANEDESSFFEETVPIVTDNCHTEIDDCDSYLEVGEVAVIDTSNAPIGEQTSENETKNNCMEYQISLAQRTIRKQTVHEAVIRLLQADKQQKQAFHQDGLNEFENSTKYNATRDLSSFELPDLGEEDQDESTEVKEMYPPSSFKQDTKTVVRKNNLLSTLRTKMFMNFIGGSSKSSEEDLITEECADDERSYKNDLDSEITDDGMEVRLLRVLEDQTGLELFQKFCQSELSDENINLWLNVSELILGFEGLSIDYVRKKTMELWDEYVADGSTNEINVPSRTRSRFKDCLDKEKEDILTVLDELKWCLITNLNDTFSRYCVTKNYREYRRSYKIQSKLNLKN</sequence>
<feature type="compositionally biased region" description="Acidic residues" evidence="2">
    <location>
        <begin position="133"/>
        <end position="142"/>
    </location>
</feature>
<dbReference type="AlphaFoldDB" id="A0AAW2YM96"/>
<dbReference type="EMBL" id="JAOPGA020000356">
    <property type="protein sequence ID" value="KAL0478265.1"/>
    <property type="molecule type" value="Genomic_DNA"/>
</dbReference>
<keyword evidence="5" id="KW-1185">Reference proteome</keyword>
<feature type="domain" description="RGS" evidence="3">
    <location>
        <begin position="219"/>
        <end position="340"/>
    </location>
</feature>
<dbReference type="InterPro" id="IPR036305">
    <property type="entry name" value="RGS_sf"/>
</dbReference>
<proteinExistence type="predicted"/>
<name>A0AAW2YM96_9EUKA</name>
<dbReference type="PROSITE" id="PS50132">
    <property type="entry name" value="RGS"/>
    <property type="match status" value="1"/>
</dbReference>
<dbReference type="GO" id="GO:0009968">
    <property type="term" value="P:negative regulation of signal transduction"/>
    <property type="evidence" value="ECO:0007669"/>
    <property type="project" value="UniProtKB-KW"/>
</dbReference>
<dbReference type="PRINTS" id="PR01301">
    <property type="entry name" value="RGSPROTEIN"/>
</dbReference>
<comment type="caution">
    <text evidence="4">The sequence shown here is derived from an EMBL/GenBank/DDBJ whole genome shotgun (WGS) entry which is preliminary data.</text>
</comment>
<organism evidence="4 5">
    <name type="scientific">Acrasis kona</name>
    <dbReference type="NCBI Taxonomy" id="1008807"/>
    <lineage>
        <taxon>Eukaryota</taxon>
        <taxon>Discoba</taxon>
        <taxon>Heterolobosea</taxon>
        <taxon>Tetramitia</taxon>
        <taxon>Eutetramitia</taxon>
        <taxon>Acrasidae</taxon>
        <taxon>Acrasis</taxon>
    </lineage>
</organism>
<feature type="region of interest" description="Disordered" evidence="2">
    <location>
        <begin position="129"/>
        <end position="151"/>
    </location>
</feature>
<dbReference type="InterPro" id="IPR044926">
    <property type="entry name" value="RGS_subdomain_2"/>
</dbReference>
<evidence type="ECO:0000313" key="5">
    <source>
        <dbReference type="Proteomes" id="UP001431209"/>
    </source>
</evidence>
<dbReference type="InterPro" id="IPR016137">
    <property type="entry name" value="RGS"/>
</dbReference>
<dbReference type="PANTHER" id="PTHR45746:SF6">
    <property type="entry name" value="LP21163P"/>
    <property type="match status" value="1"/>
</dbReference>
<dbReference type="GO" id="GO:0005096">
    <property type="term" value="F:GTPase activator activity"/>
    <property type="evidence" value="ECO:0007669"/>
    <property type="project" value="TreeGrafter"/>
</dbReference>
<evidence type="ECO:0000313" key="4">
    <source>
        <dbReference type="EMBL" id="KAL0478265.1"/>
    </source>
</evidence>
<dbReference type="Pfam" id="PF00615">
    <property type="entry name" value="RGS"/>
    <property type="match status" value="1"/>
</dbReference>
<dbReference type="Proteomes" id="UP001431209">
    <property type="component" value="Unassembled WGS sequence"/>
</dbReference>
<gene>
    <name evidence="4" type="ORF">AKO1_008542</name>
</gene>
<protein>
    <submittedName>
        <fullName evidence="4">Regulator of G-protein signaling</fullName>
    </submittedName>
</protein>
<dbReference type="Gene3D" id="1.10.167.10">
    <property type="entry name" value="Regulator of G-protein Signalling 4, domain 2"/>
    <property type="match status" value="1"/>
</dbReference>
<dbReference type="GO" id="GO:0008277">
    <property type="term" value="P:regulation of G protein-coupled receptor signaling pathway"/>
    <property type="evidence" value="ECO:0007669"/>
    <property type="project" value="InterPro"/>
</dbReference>
<dbReference type="GO" id="GO:0005737">
    <property type="term" value="C:cytoplasm"/>
    <property type="evidence" value="ECO:0007669"/>
    <property type="project" value="TreeGrafter"/>
</dbReference>